<feature type="compositionally biased region" description="Low complexity" evidence="1">
    <location>
        <begin position="129"/>
        <end position="142"/>
    </location>
</feature>
<evidence type="ECO:0000313" key="3">
    <source>
        <dbReference type="EMBL" id="WUV47820.1"/>
    </source>
</evidence>
<accession>A0ABZ1YX03</accession>
<gene>
    <name evidence="3" type="ORF">OG563_06190</name>
</gene>
<dbReference type="RefSeq" id="WP_329412013.1">
    <property type="nucleotide sequence ID" value="NZ_CP109441.1"/>
</dbReference>
<reference evidence="3" key="1">
    <citation type="submission" date="2022-10" db="EMBL/GenBank/DDBJ databases">
        <title>The complete genomes of actinobacterial strains from the NBC collection.</title>
        <authorList>
            <person name="Joergensen T.S."/>
            <person name="Alvarez Arevalo M."/>
            <person name="Sterndorff E.B."/>
            <person name="Faurdal D."/>
            <person name="Vuksanovic O."/>
            <person name="Mourched A.-S."/>
            <person name="Charusanti P."/>
            <person name="Shaw S."/>
            <person name="Blin K."/>
            <person name="Weber T."/>
        </authorList>
    </citation>
    <scope>NUCLEOTIDE SEQUENCE</scope>
    <source>
        <strain evidence="3">NBC_01482</strain>
    </source>
</reference>
<evidence type="ECO:0000256" key="1">
    <source>
        <dbReference type="SAM" id="MobiDB-lite"/>
    </source>
</evidence>
<organism evidence="3 4">
    <name type="scientific">Nocardia vinacea</name>
    <dbReference type="NCBI Taxonomy" id="96468"/>
    <lineage>
        <taxon>Bacteria</taxon>
        <taxon>Bacillati</taxon>
        <taxon>Actinomycetota</taxon>
        <taxon>Actinomycetes</taxon>
        <taxon>Mycobacteriales</taxon>
        <taxon>Nocardiaceae</taxon>
        <taxon>Nocardia</taxon>
    </lineage>
</organism>
<sequence length="155" mass="14955">MGTAIAPGLGTAAGAALGAALVGGVGTGFQTDWDWDKVGTAALVDGVFGALGGGMLGGAVQGFAMGAGSRMAMAAAGSISAAETGWIAGAGIGSAVASHFTAQGTEQQKIPDILPTRPAGEEYRRDNASDSMMADDSSSGDSVLAPGEPSTHVAV</sequence>
<evidence type="ECO:0000256" key="2">
    <source>
        <dbReference type="SAM" id="Phobius"/>
    </source>
</evidence>
<feature type="compositionally biased region" description="Basic and acidic residues" evidence="1">
    <location>
        <begin position="119"/>
        <end position="128"/>
    </location>
</feature>
<feature type="region of interest" description="Disordered" evidence="1">
    <location>
        <begin position="103"/>
        <end position="155"/>
    </location>
</feature>
<keyword evidence="2" id="KW-0472">Membrane</keyword>
<dbReference type="EMBL" id="CP109441">
    <property type="protein sequence ID" value="WUV47820.1"/>
    <property type="molecule type" value="Genomic_DNA"/>
</dbReference>
<feature type="transmembrane region" description="Helical" evidence="2">
    <location>
        <begin position="42"/>
        <end position="64"/>
    </location>
</feature>
<dbReference type="Proteomes" id="UP001432062">
    <property type="component" value="Chromosome"/>
</dbReference>
<protein>
    <submittedName>
        <fullName evidence="3">Uncharacterized protein</fullName>
    </submittedName>
</protein>
<keyword evidence="2" id="KW-0812">Transmembrane</keyword>
<proteinExistence type="predicted"/>
<keyword evidence="4" id="KW-1185">Reference proteome</keyword>
<keyword evidence="2" id="KW-1133">Transmembrane helix</keyword>
<name>A0ABZ1YX03_9NOCA</name>
<evidence type="ECO:0000313" key="4">
    <source>
        <dbReference type="Proteomes" id="UP001432062"/>
    </source>
</evidence>